<reference evidence="1 2" key="1">
    <citation type="journal article" date="2021" name="Int. J. Syst. Evol. Microbiol.">
        <title>Amazonocrinis nigriterrae gen. nov., sp. nov., Atlanticothrix silvestris gen. nov., sp. nov. and Dendronalium phyllosphericum gen. nov., sp. nov., nostocacean cyanobacteria from Brazilian environments.</title>
        <authorList>
            <person name="Alvarenga D.O."/>
            <person name="Andreote A.P.D."/>
            <person name="Branco L.H.Z."/>
            <person name="Delbaje E."/>
            <person name="Cruz R.B."/>
            <person name="Varani A.M."/>
            <person name="Fiore M.F."/>
        </authorList>
    </citation>
    <scope>NUCLEOTIDE SEQUENCE [LARGE SCALE GENOMIC DNA]</scope>
    <source>
        <strain evidence="1 2">CENA369</strain>
    </source>
</reference>
<evidence type="ECO:0000313" key="1">
    <source>
        <dbReference type="EMBL" id="MBH8577841.1"/>
    </source>
</evidence>
<accession>A0A8J7LI31</accession>
<protein>
    <recommendedName>
        <fullName evidence="3">DUF5331 domain-containing protein</fullName>
    </recommendedName>
</protein>
<dbReference type="AlphaFoldDB" id="A0A8J7LI31"/>
<dbReference type="RefSeq" id="WP_214436526.1">
    <property type="nucleotide sequence ID" value="NZ_CAWPUQ010000232.1"/>
</dbReference>
<sequence>MDIQQLRQSLKLKWLSYYEQNRTWLVKMRIWDTYDGLRRPLSGFILATLSALEPEFDEILGFILELNNNPDRIIAALGLNFDPDEELHLIKLEDSLTADQVESESLKEEYWQDKPVPSFAVTKYQSSTKQLDSGQQPTEIRRSYQPVVSFAATTEVTRTHQPVPAIAVATKIAPQSLERMPNSSKLPAAILRQKLVRSSLEITTEVPVTAKTLPSPSLASEISSNGKKLSLLVTKEIQGNGNAKIQTLNISKKADLSSSTNARTLASWVDEFCQGSKWNQEETIAIPYELSLQVKS</sequence>
<name>A0A8J7LI31_9NOST</name>
<dbReference type="Pfam" id="PF17265">
    <property type="entry name" value="DUF5331"/>
    <property type="match status" value="1"/>
</dbReference>
<evidence type="ECO:0008006" key="3">
    <source>
        <dbReference type="Google" id="ProtNLM"/>
    </source>
</evidence>
<dbReference type="EMBL" id="JAECZA010000295">
    <property type="protein sequence ID" value="MBH8577841.1"/>
    <property type="molecule type" value="Genomic_DNA"/>
</dbReference>
<proteinExistence type="predicted"/>
<organism evidence="1 2">
    <name type="scientific">Dendronalium phyllosphericum CENA369</name>
    <dbReference type="NCBI Taxonomy" id="1725256"/>
    <lineage>
        <taxon>Bacteria</taxon>
        <taxon>Bacillati</taxon>
        <taxon>Cyanobacteriota</taxon>
        <taxon>Cyanophyceae</taxon>
        <taxon>Nostocales</taxon>
        <taxon>Nostocaceae</taxon>
        <taxon>Dendronalium</taxon>
        <taxon>Dendronalium phyllosphericum</taxon>
    </lineage>
</organism>
<keyword evidence="2" id="KW-1185">Reference proteome</keyword>
<evidence type="ECO:0000313" key="2">
    <source>
        <dbReference type="Proteomes" id="UP000662314"/>
    </source>
</evidence>
<dbReference type="InterPro" id="IPR020346">
    <property type="entry name" value="Uncharacterised_15.3kDa"/>
</dbReference>
<dbReference type="Proteomes" id="UP000662314">
    <property type="component" value="Unassembled WGS sequence"/>
</dbReference>
<comment type="caution">
    <text evidence="1">The sequence shown here is derived from an EMBL/GenBank/DDBJ whole genome shotgun (WGS) entry which is preliminary data.</text>
</comment>
<gene>
    <name evidence="1" type="ORF">I8752_33755</name>
</gene>
<dbReference type="PROSITE" id="PS50007">
    <property type="entry name" value="PIPLC_X_DOMAIN"/>
    <property type="match status" value="1"/>
</dbReference>